<reference evidence="5" key="2">
    <citation type="submission" date="2020-09" db="EMBL/GenBank/DDBJ databases">
        <authorList>
            <person name="Sun Q."/>
            <person name="Kim S."/>
        </authorList>
    </citation>
    <scope>NUCLEOTIDE SEQUENCE</scope>
    <source>
        <strain evidence="5">KCTC 42731</strain>
    </source>
</reference>
<dbReference type="PANTHER" id="PTHR35936">
    <property type="entry name" value="MEMBRANE-BOUND LYTIC MUREIN TRANSGLYCOSYLASE F"/>
    <property type="match status" value="1"/>
</dbReference>
<comment type="caution">
    <text evidence="5">The sequence shown here is derived from an EMBL/GenBank/DDBJ whole genome shotgun (WGS) entry which is preliminary data.</text>
</comment>
<dbReference type="Pfam" id="PF00497">
    <property type="entry name" value="SBP_bac_3"/>
    <property type="match status" value="1"/>
</dbReference>
<evidence type="ECO:0000259" key="4">
    <source>
        <dbReference type="Pfam" id="PF00497"/>
    </source>
</evidence>
<dbReference type="AlphaFoldDB" id="A0A919BAS9"/>
<dbReference type="SUPFAM" id="SSF53850">
    <property type="entry name" value="Periplasmic binding protein-like II"/>
    <property type="match status" value="1"/>
</dbReference>
<organism evidence="5 6">
    <name type="scientific">Thalassotalea marina</name>
    <dbReference type="NCBI Taxonomy" id="1673741"/>
    <lineage>
        <taxon>Bacteria</taxon>
        <taxon>Pseudomonadati</taxon>
        <taxon>Pseudomonadota</taxon>
        <taxon>Gammaproteobacteria</taxon>
        <taxon>Alteromonadales</taxon>
        <taxon>Colwelliaceae</taxon>
        <taxon>Thalassotalea</taxon>
    </lineage>
</organism>
<protein>
    <recommendedName>
        <fullName evidence="4">Solute-binding protein family 3/N-terminal domain-containing protein</fullName>
    </recommendedName>
</protein>
<dbReference type="RefSeq" id="WP_189766827.1">
    <property type="nucleotide sequence ID" value="NZ_BNCK01000001.1"/>
</dbReference>
<dbReference type="PANTHER" id="PTHR35936:SF6">
    <property type="entry name" value="AMINO ACID ABC TRANSPORTER SUBSTRATE-BINDING PAAT FAMILY PROTEIN"/>
    <property type="match status" value="1"/>
</dbReference>
<accession>A0A919BAS9</accession>
<evidence type="ECO:0000313" key="5">
    <source>
        <dbReference type="EMBL" id="GHF78286.1"/>
    </source>
</evidence>
<evidence type="ECO:0000313" key="6">
    <source>
        <dbReference type="Proteomes" id="UP000623842"/>
    </source>
</evidence>
<keyword evidence="2 3" id="KW-0732">Signal</keyword>
<evidence type="ECO:0000256" key="1">
    <source>
        <dbReference type="ARBA" id="ARBA00010333"/>
    </source>
</evidence>
<feature type="signal peptide" evidence="3">
    <location>
        <begin position="1"/>
        <end position="19"/>
    </location>
</feature>
<comment type="similarity">
    <text evidence="1">Belongs to the bacterial solute-binding protein 3 family.</text>
</comment>
<feature type="chain" id="PRO_5037103495" description="Solute-binding protein family 3/N-terminal domain-containing protein" evidence="3">
    <location>
        <begin position="20"/>
        <end position="231"/>
    </location>
</feature>
<feature type="domain" description="Solute-binding protein family 3/N-terminal" evidence="4">
    <location>
        <begin position="29"/>
        <end position="85"/>
    </location>
</feature>
<dbReference type="InterPro" id="IPR001638">
    <property type="entry name" value="Solute-binding_3/MltF_N"/>
</dbReference>
<reference evidence="5" key="1">
    <citation type="journal article" date="2014" name="Int. J. Syst. Evol. Microbiol.">
        <title>Complete genome sequence of Corynebacterium casei LMG S-19264T (=DSM 44701T), isolated from a smear-ripened cheese.</title>
        <authorList>
            <consortium name="US DOE Joint Genome Institute (JGI-PGF)"/>
            <person name="Walter F."/>
            <person name="Albersmeier A."/>
            <person name="Kalinowski J."/>
            <person name="Ruckert C."/>
        </authorList>
    </citation>
    <scope>NUCLEOTIDE SEQUENCE</scope>
    <source>
        <strain evidence="5">KCTC 42731</strain>
    </source>
</reference>
<proteinExistence type="inferred from homology"/>
<evidence type="ECO:0000256" key="3">
    <source>
        <dbReference type="SAM" id="SignalP"/>
    </source>
</evidence>
<dbReference type="Gene3D" id="3.40.190.10">
    <property type="entry name" value="Periplasmic binding protein-like II"/>
    <property type="match status" value="2"/>
</dbReference>
<sequence>MLKYFVVSFVALTFSNALSAETFRFCYERWKPFSYLNDQGQYVGESIDLVKRAIEQSNITVSFKELPFARCIAAVTAGQFDFVLHSDKNEALPFVPVPINDWKITLVFHQDSKLNNNLLPNTKVMLSWDYQYPDEVLQYLLSNDARLVKTKYYAKDDKSTRLLFQHLVLKRVDAMLVDRAWAEYKIKHLGLPLRISPDDVYIEPQFVGYYPNGEAKAKRLERLLRQALENK</sequence>
<name>A0A919BAS9_9GAMM</name>
<keyword evidence="6" id="KW-1185">Reference proteome</keyword>
<evidence type="ECO:0000256" key="2">
    <source>
        <dbReference type="ARBA" id="ARBA00022729"/>
    </source>
</evidence>
<dbReference type="EMBL" id="BNCK01000001">
    <property type="protein sequence ID" value="GHF78286.1"/>
    <property type="molecule type" value="Genomic_DNA"/>
</dbReference>
<gene>
    <name evidence="5" type="ORF">GCM10017161_01660</name>
</gene>
<dbReference type="Proteomes" id="UP000623842">
    <property type="component" value="Unassembled WGS sequence"/>
</dbReference>